<comment type="similarity">
    <text evidence="2">Belongs to the NEMP family.</text>
</comment>
<evidence type="ECO:0000256" key="8">
    <source>
        <dbReference type="SAM" id="Phobius"/>
    </source>
</evidence>
<dbReference type="InterPro" id="IPR019358">
    <property type="entry name" value="NEMP_fam"/>
</dbReference>
<dbReference type="PhylomeDB" id="T1J4J3"/>
<evidence type="ECO:0000256" key="6">
    <source>
        <dbReference type="ARBA" id="ARBA00023136"/>
    </source>
</evidence>
<keyword evidence="4" id="KW-0732">Signal</keyword>
<dbReference type="EMBL" id="JH431845">
    <property type="status" value="NOT_ANNOTATED_CDS"/>
    <property type="molecule type" value="Genomic_DNA"/>
</dbReference>
<dbReference type="AlphaFoldDB" id="T1J4J3"/>
<dbReference type="EnsemblMetazoa" id="SMAR008529-RA">
    <property type="protein sequence ID" value="SMAR008529-PA"/>
    <property type="gene ID" value="SMAR008529"/>
</dbReference>
<evidence type="ECO:0000256" key="4">
    <source>
        <dbReference type="ARBA" id="ARBA00022729"/>
    </source>
</evidence>
<keyword evidence="10" id="KW-1185">Reference proteome</keyword>
<dbReference type="GO" id="GO:0005637">
    <property type="term" value="C:nuclear inner membrane"/>
    <property type="evidence" value="ECO:0007669"/>
    <property type="project" value="UniProtKB-SubCell"/>
</dbReference>
<feature type="transmembrane region" description="Helical" evidence="8">
    <location>
        <begin position="205"/>
        <end position="227"/>
    </location>
</feature>
<accession>T1J4J3</accession>
<feature type="transmembrane region" description="Helical" evidence="8">
    <location>
        <begin position="119"/>
        <end position="138"/>
    </location>
</feature>
<evidence type="ECO:0000313" key="9">
    <source>
        <dbReference type="EnsemblMetazoa" id="SMAR008529-PA"/>
    </source>
</evidence>
<dbReference type="STRING" id="126957.T1J4J3"/>
<dbReference type="OMA" id="SPECKQW"/>
<evidence type="ECO:0000256" key="2">
    <source>
        <dbReference type="ARBA" id="ARBA00005748"/>
    </source>
</evidence>
<dbReference type="Pfam" id="PF10225">
    <property type="entry name" value="NEMP"/>
    <property type="match status" value="1"/>
</dbReference>
<name>T1J4J3_STRMM</name>
<evidence type="ECO:0000313" key="10">
    <source>
        <dbReference type="Proteomes" id="UP000014500"/>
    </source>
</evidence>
<dbReference type="PANTHER" id="PTHR13598">
    <property type="entry name" value="AT07567P-RELATED"/>
    <property type="match status" value="1"/>
</dbReference>
<dbReference type="PANTHER" id="PTHR13598:SF1">
    <property type="entry name" value="AT07567P-RELATED"/>
    <property type="match status" value="1"/>
</dbReference>
<evidence type="ECO:0000256" key="7">
    <source>
        <dbReference type="ARBA" id="ARBA00023242"/>
    </source>
</evidence>
<feature type="transmembrane region" description="Helical" evidence="8">
    <location>
        <begin position="173"/>
        <end position="193"/>
    </location>
</feature>
<protein>
    <recommendedName>
        <fullName evidence="11">Nuclear envelope integral membrane protein 1</fullName>
    </recommendedName>
</protein>
<evidence type="ECO:0000256" key="5">
    <source>
        <dbReference type="ARBA" id="ARBA00022989"/>
    </source>
</evidence>
<reference evidence="9" key="2">
    <citation type="submission" date="2015-02" db="UniProtKB">
        <authorList>
            <consortium name="EnsemblMetazoa"/>
        </authorList>
    </citation>
    <scope>IDENTIFICATION</scope>
</reference>
<keyword evidence="6 8" id="KW-0472">Membrane</keyword>
<feature type="transmembrane region" description="Helical" evidence="8">
    <location>
        <begin position="234"/>
        <end position="253"/>
    </location>
</feature>
<reference evidence="10" key="1">
    <citation type="submission" date="2011-05" db="EMBL/GenBank/DDBJ databases">
        <authorList>
            <person name="Richards S.R."/>
            <person name="Qu J."/>
            <person name="Jiang H."/>
            <person name="Jhangiani S.N."/>
            <person name="Agravi P."/>
            <person name="Goodspeed R."/>
            <person name="Gross S."/>
            <person name="Mandapat C."/>
            <person name="Jackson L."/>
            <person name="Mathew T."/>
            <person name="Pu L."/>
            <person name="Thornton R."/>
            <person name="Saada N."/>
            <person name="Wilczek-Boney K.B."/>
            <person name="Lee S."/>
            <person name="Kovar C."/>
            <person name="Wu Y."/>
            <person name="Scherer S.E."/>
            <person name="Worley K.C."/>
            <person name="Muzny D.M."/>
            <person name="Gibbs R."/>
        </authorList>
    </citation>
    <scope>NUCLEOTIDE SEQUENCE</scope>
    <source>
        <strain evidence="10">Brora</strain>
    </source>
</reference>
<evidence type="ECO:0000256" key="1">
    <source>
        <dbReference type="ARBA" id="ARBA00004575"/>
    </source>
</evidence>
<sequence>LHQELTEINGEYKINTLNKNDFRIFCYSGEKKAVGNVWRTAYFKVNCLKKADCQLFPGADQKEVENAYQSTTESWSVYWYPSSMWQIDSVRLPLFDRSCVGVSAKCSYTARLEVKRFNFWKIGQLTIGLILFFLSPHLSRNTCLHYLTGVSVGLTGSILIVIFFLSKMVPKKTGALGILFGGWALVLYVLQLFWSNIQTMIHTHFNFIVAYFVTIGTLSFVVCYRYGPVENPRTLNLIQWAIQIIALILIFFSSDNQEFSMAIVLISLCTYNFPNKWLLVFKSYCLSRRKFPPKRRLLTEEEYRDQANAETQKAIQELRNYCKSPDCKSWSIVSRLETPVRFAQFVEGKSHLLDQEMLDYETTDCYTNISEDES</sequence>
<feature type="transmembrane region" description="Helical" evidence="8">
    <location>
        <begin position="144"/>
        <end position="166"/>
    </location>
</feature>
<comment type="subcellular location">
    <subcellularLocation>
        <location evidence="1">Nucleus inner membrane</location>
        <topology evidence="1">Multi-pass membrane protein</topology>
        <orientation evidence="1">Nucleoplasmic side</orientation>
    </subcellularLocation>
</comment>
<dbReference type="eggNOG" id="KOG3817">
    <property type="taxonomic scope" value="Eukaryota"/>
</dbReference>
<proteinExistence type="inferred from homology"/>
<keyword evidence="7" id="KW-0539">Nucleus</keyword>
<dbReference type="Proteomes" id="UP000014500">
    <property type="component" value="Unassembled WGS sequence"/>
</dbReference>
<evidence type="ECO:0000256" key="3">
    <source>
        <dbReference type="ARBA" id="ARBA00022692"/>
    </source>
</evidence>
<keyword evidence="5 8" id="KW-1133">Transmembrane helix</keyword>
<evidence type="ECO:0008006" key="11">
    <source>
        <dbReference type="Google" id="ProtNLM"/>
    </source>
</evidence>
<feature type="transmembrane region" description="Helical" evidence="8">
    <location>
        <begin position="259"/>
        <end position="281"/>
    </location>
</feature>
<organism evidence="9 10">
    <name type="scientific">Strigamia maritima</name>
    <name type="common">European centipede</name>
    <name type="synonym">Geophilus maritimus</name>
    <dbReference type="NCBI Taxonomy" id="126957"/>
    <lineage>
        <taxon>Eukaryota</taxon>
        <taxon>Metazoa</taxon>
        <taxon>Ecdysozoa</taxon>
        <taxon>Arthropoda</taxon>
        <taxon>Myriapoda</taxon>
        <taxon>Chilopoda</taxon>
        <taxon>Pleurostigmophora</taxon>
        <taxon>Geophilomorpha</taxon>
        <taxon>Linotaeniidae</taxon>
        <taxon>Strigamia</taxon>
    </lineage>
</organism>
<keyword evidence="3 8" id="KW-0812">Transmembrane</keyword>
<dbReference type="HOGENOM" id="CLU_025225_2_0_1"/>